<evidence type="ECO:0000259" key="9">
    <source>
        <dbReference type="Pfam" id="PF16363"/>
    </source>
</evidence>
<proteinExistence type="inferred from homology"/>
<comment type="cofactor">
    <cofactor evidence="2 8">
        <name>NAD(+)</name>
        <dbReference type="ChEBI" id="CHEBI:57540"/>
    </cofactor>
</comment>
<keyword evidence="6" id="KW-0520">NAD</keyword>
<gene>
    <name evidence="10" type="ORF">CLV63_1013</name>
</gene>
<evidence type="ECO:0000256" key="7">
    <source>
        <dbReference type="ARBA" id="ARBA00023239"/>
    </source>
</evidence>
<evidence type="ECO:0000313" key="10">
    <source>
        <dbReference type="EMBL" id="PSL00529.1"/>
    </source>
</evidence>
<protein>
    <recommendedName>
        <fullName evidence="5 8">dTDP-glucose 4,6-dehydratase</fullName>
        <ecNumber evidence="4 8">4.2.1.46</ecNumber>
    </recommendedName>
</protein>
<comment type="catalytic activity">
    <reaction evidence="1 8">
        <text>dTDP-alpha-D-glucose = dTDP-4-dehydro-6-deoxy-alpha-D-glucose + H2O</text>
        <dbReference type="Rhea" id="RHEA:17221"/>
        <dbReference type="ChEBI" id="CHEBI:15377"/>
        <dbReference type="ChEBI" id="CHEBI:57477"/>
        <dbReference type="ChEBI" id="CHEBI:57649"/>
        <dbReference type="EC" id="4.2.1.46"/>
    </reaction>
</comment>
<comment type="caution">
    <text evidence="10">The sequence shown here is derived from an EMBL/GenBank/DDBJ whole genome shotgun (WGS) entry which is preliminary data.</text>
</comment>
<dbReference type="RefSeq" id="WP_106580747.1">
    <property type="nucleotide sequence ID" value="NZ_PYGA01000001.1"/>
</dbReference>
<dbReference type="NCBIfam" id="TIGR01181">
    <property type="entry name" value="dTDP_gluc_dehyt"/>
    <property type="match status" value="1"/>
</dbReference>
<evidence type="ECO:0000256" key="8">
    <source>
        <dbReference type="RuleBase" id="RU004473"/>
    </source>
</evidence>
<dbReference type="GO" id="GO:0008460">
    <property type="term" value="F:dTDP-glucose 4,6-dehydratase activity"/>
    <property type="evidence" value="ECO:0007669"/>
    <property type="project" value="UniProtKB-EC"/>
</dbReference>
<evidence type="ECO:0000256" key="2">
    <source>
        <dbReference type="ARBA" id="ARBA00001911"/>
    </source>
</evidence>
<dbReference type="Proteomes" id="UP000240542">
    <property type="component" value="Unassembled WGS sequence"/>
</dbReference>
<evidence type="ECO:0000256" key="1">
    <source>
        <dbReference type="ARBA" id="ARBA00001539"/>
    </source>
</evidence>
<feature type="domain" description="NAD(P)-binding" evidence="9">
    <location>
        <begin position="4"/>
        <end position="306"/>
    </location>
</feature>
<evidence type="ECO:0000313" key="11">
    <source>
        <dbReference type="Proteomes" id="UP000240542"/>
    </source>
</evidence>
<dbReference type="EMBL" id="PYGA01000001">
    <property type="protein sequence ID" value="PSL00529.1"/>
    <property type="molecule type" value="Genomic_DNA"/>
</dbReference>
<dbReference type="Gene3D" id="3.40.50.720">
    <property type="entry name" value="NAD(P)-binding Rossmann-like Domain"/>
    <property type="match status" value="1"/>
</dbReference>
<organism evidence="10 11">
    <name type="scientific">Murinocardiopsis flavida</name>
    <dbReference type="NCBI Taxonomy" id="645275"/>
    <lineage>
        <taxon>Bacteria</taxon>
        <taxon>Bacillati</taxon>
        <taxon>Actinomycetota</taxon>
        <taxon>Actinomycetes</taxon>
        <taxon>Streptosporangiales</taxon>
        <taxon>Nocardiopsidaceae</taxon>
        <taxon>Murinocardiopsis</taxon>
    </lineage>
</organism>
<comment type="similarity">
    <text evidence="3 8">Belongs to the NAD(P)-dependent epimerase/dehydratase family. dTDP-glucose dehydratase subfamily.</text>
</comment>
<dbReference type="InterPro" id="IPR016040">
    <property type="entry name" value="NAD(P)-bd_dom"/>
</dbReference>
<dbReference type="SUPFAM" id="SSF51735">
    <property type="entry name" value="NAD(P)-binding Rossmann-fold domains"/>
    <property type="match status" value="1"/>
</dbReference>
<keyword evidence="7 8" id="KW-0456">Lyase</keyword>
<dbReference type="CDD" id="cd05246">
    <property type="entry name" value="dTDP_GD_SDR_e"/>
    <property type="match status" value="1"/>
</dbReference>
<keyword evidence="11" id="KW-1185">Reference proteome</keyword>
<dbReference type="InterPro" id="IPR036291">
    <property type="entry name" value="NAD(P)-bd_dom_sf"/>
</dbReference>
<dbReference type="Pfam" id="PF16363">
    <property type="entry name" value="GDP_Man_Dehyd"/>
    <property type="match status" value="1"/>
</dbReference>
<dbReference type="AlphaFoldDB" id="A0A2P8DTK1"/>
<reference evidence="10 11" key="1">
    <citation type="submission" date="2018-03" db="EMBL/GenBank/DDBJ databases">
        <title>Genomic Encyclopedia of Archaeal and Bacterial Type Strains, Phase II (KMG-II): from individual species to whole genera.</title>
        <authorList>
            <person name="Goeker M."/>
        </authorList>
    </citation>
    <scope>NUCLEOTIDE SEQUENCE [LARGE SCALE GENOMIC DNA]</scope>
    <source>
        <strain evidence="10 11">DSM 45312</strain>
    </source>
</reference>
<evidence type="ECO:0000256" key="4">
    <source>
        <dbReference type="ARBA" id="ARBA00011990"/>
    </source>
</evidence>
<dbReference type="OrthoDB" id="3513148at2"/>
<dbReference type="Gene3D" id="3.90.25.10">
    <property type="entry name" value="UDP-galactose 4-epimerase, domain 1"/>
    <property type="match status" value="1"/>
</dbReference>
<dbReference type="GO" id="GO:0009225">
    <property type="term" value="P:nucleotide-sugar metabolic process"/>
    <property type="evidence" value="ECO:0007669"/>
    <property type="project" value="InterPro"/>
</dbReference>
<dbReference type="InterPro" id="IPR005888">
    <property type="entry name" value="dTDP_Gluc_deHydtase"/>
</dbReference>
<dbReference type="EC" id="4.2.1.46" evidence="4 8"/>
<name>A0A2P8DTK1_9ACTN</name>
<sequence length="330" mass="36217">MRILITGGAGFIGSNFASRVVHGFYPAFSGAHVTVLDCLTYAGSLSNLREIDQGDHFRFIRGDICDEDGVRDAMAGVDLVVHFAAESHVDRAILSAEEFVRTNLVGTRVLLDAALHCGVGRFVNVSTDEVYGSTRTGAFRESDQLDPSSAYSASKAGADLLALSYYKTHGLDVCVTRCTNNYGPYQNPEKLIPLFLTNLMEGEQVPLYGDGSNVRNWLYVSDHCDALAMVAASGRSGEVYNIGGGTEVSNRELTEMIIGLMGADWTKVRRVQDRKGHDFRYSVDSTKISLELGYTPKVSLPEGLAQTAQWYKNNGEWWSESKRRNQTASK</sequence>
<evidence type="ECO:0000256" key="5">
    <source>
        <dbReference type="ARBA" id="ARBA00016977"/>
    </source>
</evidence>
<dbReference type="PANTHER" id="PTHR43000">
    <property type="entry name" value="DTDP-D-GLUCOSE 4,6-DEHYDRATASE-RELATED"/>
    <property type="match status" value="1"/>
</dbReference>
<evidence type="ECO:0000256" key="6">
    <source>
        <dbReference type="ARBA" id="ARBA00023027"/>
    </source>
</evidence>
<evidence type="ECO:0000256" key="3">
    <source>
        <dbReference type="ARBA" id="ARBA00008178"/>
    </source>
</evidence>
<accession>A0A2P8DTK1</accession>